<evidence type="ECO:0000256" key="1">
    <source>
        <dbReference type="SAM" id="Phobius"/>
    </source>
</evidence>
<feature type="non-terminal residue" evidence="2">
    <location>
        <position position="138"/>
    </location>
</feature>
<evidence type="ECO:0000313" key="2">
    <source>
        <dbReference type="EMBL" id="MDE1460334.1"/>
    </source>
</evidence>
<keyword evidence="3" id="KW-1185">Reference proteome</keyword>
<accession>A0ABT5U569</accession>
<keyword evidence="1" id="KW-0812">Transmembrane</keyword>
<sequence>MESIVETVLRSMSNVNKPQQTFIVALLTTLVVFQGKATFRNMSRYSQMSEKRFSRWYRRQFDFAQFNRGTLTLALPKNSRIAAIDASFMNKSGKKTEGLGWFYNGSVSQAQQGLEASLLALIDLKLNTAFAYDVRQTI</sequence>
<dbReference type="Proteomes" id="UP001528823">
    <property type="component" value="Unassembled WGS sequence"/>
</dbReference>
<evidence type="ECO:0008006" key="4">
    <source>
        <dbReference type="Google" id="ProtNLM"/>
    </source>
</evidence>
<proteinExistence type="predicted"/>
<organism evidence="2 3">
    <name type="scientific">Spartinivicinus poritis</name>
    <dbReference type="NCBI Taxonomy" id="2994640"/>
    <lineage>
        <taxon>Bacteria</taxon>
        <taxon>Pseudomonadati</taxon>
        <taxon>Pseudomonadota</taxon>
        <taxon>Gammaproteobacteria</taxon>
        <taxon>Oceanospirillales</taxon>
        <taxon>Zooshikellaceae</taxon>
        <taxon>Spartinivicinus</taxon>
    </lineage>
</organism>
<gene>
    <name evidence="2" type="ORF">ORQ98_00005</name>
</gene>
<evidence type="ECO:0000313" key="3">
    <source>
        <dbReference type="Proteomes" id="UP001528823"/>
    </source>
</evidence>
<reference evidence="2 3" key="1">
    <citation type="submission" date="2022-11" db="EMBL/GenBank/DDBJ databases">
        <title>Spartinivicinus poritis sp. nov., isolated from scleractinian coral Porites lutea.</title>
        <authorList>
            <person name="Zhang G."/>
            <person name="Cai L."/>
            <person name="Wei Q."/>
        </authorList>
    </citation>
    <scope>NUCLEOTIDE SEQUENCE [LARGE SCALE GENOMIC DNA]</scope>
    <source>
        <strain evidence="2 3">A2-2</strain>
    </source>
</reference>
<name>A0ABT5U569_9GAMM</name>
<feature type="transmembrane region" description="Helical" evidence="1">
    <location>
        <begin position="20"/>
        <end position="39"/>
    </location>
</feature>
<keyword evidence="1" id="KW-1133">Transmembrane helix</keyword>
<comment type="caution">
    <text evidence="2">The sequence shown here is derived from an EMBL/GenBank/DDBJ whole genome shotgun (WGS) entry which is preliminary data.</text>
</comment>
<keyword evidence="1" id="KW-0472">Membrane</keyword>
<protein>
    <recommendedName>
        <fullName evidence="4">Transposase</fullName>
    </recommendedName>
</protein>
<dbReference type="EMBL" id="JAPMOU010000001">
    <property type="protein sequence ID" value="MDE1460334.1"/>
    <property type="molecule type" value="Genomic_DNA"/>
</dbReference>